<dbReference type="SUPFAM" id="SSF51391">
    <property type="entry name" value="Thiamin phosphate synthase"/>
    <property type="match status" value="1"/>
</dbReference>
<dbReference type="GO" id="GO:0009229">
    <property type="term" value="P:thiamine diphosphate biosynthetic process"/>
    <property type="evidence" value="ECO:0007669"/>
    <property type="project" value="UniProtKB-UniRule"/>
</dbReference>
<evidence type="ECO:0000256" key="3">
    <source>
        <dbReference type="ARBA" id="ARBA00022723"/>
    </source>
</evidence>
<protein>
    <recommendedName>
        <fullName evidence="9">Thiamine-phosphate synthase</fullName>
        <shortName evidence="9">TP synthase</shortName>
        <shortName evidence="9">TPS</shortName>
        <ecNumber evidence="9">2.5.1.3</ecNumber>
    </recommendedName>
    <alternativeName>
        <fullName evidence="9">Thiamine-phosphate pyrophosphorylase</fullName>
        <shortName evidence="9">TMP pyrophosphorylase</shortName>
        <shortName evidence="9">TMP-PPase</shortName>
    </alternativeName>
</protein>
<dbReference type="GO" id="GO:0004789">
    <property type="term" value="F:thiamine-phosphate diphosphorylase activity"/>
    <property type="evidence" value="ECO:0007669"/>
    <property type="project" value="UniProtKB-UniRule"/>
</dbReference>
<evidence type="ECO:0000256" key="2">
    <source>
        <dbReference type="ARBA" id="ARBA00022679"/>
    </source>
</evidence>
<evidence type="ECO:0000256" key="1">
    <source>
        <dbReference type="ARBA" id="ARBA00005165"/>
    </source>
</evidence>
<organism evidence="13 14">
    <name type="scientific">Spirosoma oryzae</name>
    <dbReference type="NCBI Taxonomy" id="1469603"/>
    <lineage>
        <taxon>Bacteria</taxon>
        <taxon>Pseudomonadati</taxon>
        <taxon>Bacteroidota</taxon>
        <taxon>Cytophagia</taxon>
        <taxon>Cytophagales</taxon>
        <taxon>Cytophagaceae</taxon>
        <taxon>Spirosoma</taxon>
    </lineage>
</organism>
<dbReference type="PANTHER" id="PTHR20857:SF15">
    <property type="entry name" value="THIAMINE-PHOSPHATE SYNTHASE"/>
    <property type="match status" value="1"/>
</dbReference>
<comment type="similarity">
    <text evidence="9 10">Belongs to the thiamine-phosphate synthase family.</text>
</comment>
<reference evidence="13 14" key="1">
    <citation type="submission" date="2018-03" db="EMBL/GenBank/DDBJ databases">
        <title>Genomic Encyclopedia of Archaeal and Bacterial Type Strains, Phase II (KMG-II): from individual species to whole genera.</title>
        <authorList>
            <person name="Goeker M."/>
        </authorList>
    </citation>
    <scope>NUCLEOTIDE SEQUENCE [LARGE SCALE GENOMIC DNA]</scope>
    <source>
        <strain evidence="13 14">DSM 28354</strain>
    </source>
</reference>
<dbReference type="Pfam" id="PF02581">
    <property type="entry name" value="TMP-TENI"/>
    <property type="match status" value="1"/>
</dbReference>
<comment type="catalytic activity">
    <reaction evidence="8 9 10">
        <text>2-[(2R,5Z)-2-carboxy-4-methylthiazol-5(2H)-ylidene]ethyl phosphate + 4-amino-2-methyl-5-(diphosphooxymethyl)pyrimidine + 2 H(+) = thiamine phosphate + CO2 + diphosphate</text>
        <dbReference type="Rhea" id="RHEA:47844"/>
        <dbReference type="ChEBI" id="CHEBI:15378"/>
        <dbReference type="ChEBI" id="CHEBI:16526"/>
        <dbReference type="ChEBI" id="CHEBI:33019"/>
        <dbReference type="ChEBI" id="CHEBI:37575"/>
        <dbReference type="ChEBI" id="CHEBI:57841"/>
        <dbReference type="ChEBI" id="CHEBI:62899"/>
        <dbReference type="EC" id="2.5.1.3"/>
    </reaction>
</comment>
<evidence type="ECO:0000313" key="14">
    <source>
        <dbReference type="Proteomes" id="UP000238375"/>
    </source>
</evidence>
<evidence type="ECO:0000256" key="5">
    <source>
        <dbReference type="ARBA" id="ARBA00022977"/>
    </source>
</evidence>
<evidence type="ECO:0000259" key="12">
    <source>
        <dbReference type="Pfam" id="PF02581"/>
    </source>
</evidence>
<keyword evidence="14" id="KW-1185">Reference proteome</keyword>
<dbReference type="GO" id="GO:0000287">
    <property type="term" value="F:magnesium ion binding"/>
    <property type="evidence" value="ECO:0007669"/>
    <property type="project" value="UniProtKB-UniRule"/>
</dbReference>
<gene>
    <name evidence="9" type="primary">thiE</name>
    <name evidence="13" type="ORF">CLV58_101336</name>
</gene>
<keyword evidence="5 9" id="KW-0784">Thiamine biosynthesis</keyword>
<feature type="binding site" evidence="9">
    <location>
        <position position="165"/>
    </location>
    <ligand>
        <name>2-[(2R,5Z)-2-carboxy-4-methylthiazol-5(2H)-ylidene]ethyl phosphate</name>
        <dbReference type="ChEBI" id="CHEBI:62899"/>
    </ligand>
</feature>
<evidence type="ECO:0000256" key="11">
    <source>
        <dbReference type="RuleBase" id="RU004253"/>
    </source>
</evidence>
<dbReference type="InterPro" id="IPR013785">
    <property type="entry name" value="Aldolase_TIM"/>
</dbReference>
<proteinExistence type="inferred from homology"/>
<dbReference type="HAMAP" id="MF_00097">
    <property type="entry name" value="TMP_synthase"/>
    <property type="match status" value="1"/>
</dbReference>
<dbReference type="PANTHER" id="PTHR20857">
    <property type="entry name" value="THIAMINE-PHOSPHATE PYROPHOSPHORYLASE"/>
    <property type="match status" value="1"/>
</dbReference>
<dbReference type="OrthoDB" id="9812206at2"/>
<sequence length="210" mass="22563">MSPPKPISTLHYITDRPEQTERACRAGIDWVQLRVKNHTYADWKALAVDTLAICRAFGVRLIINDNVTLAGEIGADGVHVGLTDMPVADARRLLGASMIVGGTANTLDDIRRHHEAGADYVGLGPYRFTTTKEKLSPILGLTGYDHILTACRHEDIALPIIAIGGLDVADVPNLMQIGLHGIAVSSAISRDPAGQVPAFQQALRTNLMIG</sequence>
<dbReference type="InterPro" id="IPR034291">
    <property type="entry name" value="TMP_synthase"/>
</dbReference>
<dbReference type="GO" id="GO:0005737">
    <property type="term" value="C:cytoplasm"/>
    <property type="evidence" value="ECO:0007669"/>
    <property type="project" value="TreeGrafter"/>
</dbReference>
<dbReference type="InterPro" id="IPR022998">
    <property type="entry name" value="ThiamineP_synth_TenI"/>
</dbReference>
<feature type="binding site" evidence="9">
    <location>
        <position position="103"/>
    </location>
    <ligand>
        <name>4-amino-2-methyl-5-(diphosphooxymethyl)pyrimidine</name>
        <dbReference type="ChEBI" id="CHEBI:57841"/>
    </ligand>
</feature>
<feature type="binding site" evidence="9">
    <location>
        <position position="65"/>
    </location>
    <ligand>
        <name>Mg(2+)</name>
        <dbReference type="ChEBI" id="CHEBI:18420"/>
    </ligand>
</feature>
<evidence type="ECO:0000256" key="9">
    <source>
        <dbReference type="HAMAP-Rule" id="MF_00097"/>
    </source>
</evidence>
<dbReference type="EC" id="2.5.1.3" evidence="9"/>
<dbReference type="InterPro" id="IPR036206">
    <property type="entry name" value="ThiamineP_synth_sf"/>
</dbReference>
<dbReference type="AlphaFoldDB" id="A0A2T0TNI3"/>
<evidence type="ECO:0000313" key="13">
    <source>
        <dbReference type="EMBL" id="PRY47270.1"/>
    </source>
</evidence>
<comment type="pathway">
    <text evidence="1 9 11">Cofactor biosynthesis; thiamine diphosphate biosynthesis; thiamine phosphate from 4-amino-2-methyl-5-diphosphomethylpyrimidine and 4-methyl-5-(2-phosphoethyl)-thiazole: step 1/1.</text>
</comment>
<evidence type="ECO:0000256" key="7">
    <source>
        <dbReference type="ARBA" id="ARBA00047851"/>
    </source>
</evidence>
<dbReference type="UniPathway" id="UPA00060">
    <property type="reaction ID" value="UER00141"/>
</dbReference>
<keyword evidence="2 9" id="KW-0808">Transferase</keyword>
<feature type="binding site" evidence="9">
    <location>
        <position position="132"/>
    </location>
    <ligand>
        <name>4-amino-2-methyl-5-(diphosphooxymethyl)pyrimidine</name>
        <dbReference type="ChEBI" id="CHEBI:57841"/>
    </ligand>
</feature>
<dbReference type="EMBL" id="PVTE01000001">
    <property type="protein sequence ID" value="PRY47270.1"/>
    <property type="molecule type" value="Genomic_DNA"/>
</dbReference>
<accession>A0A2T0TNI3</accession>
<keyword evidence="4 9" id="KW-0460">Magnesium</keyword>
<feature type="domain" description="Thiamine phosphate synthase/TenI" evidence="12">
    <location>
        <begin position="15"/>
        <end position="188"/>
    </location>
</feature>
<evidence type="ECO:0000256" key="6">
    <source>
        <dbReference type="ARBA" id="ARBA00047334"/>
    </source>
</evidence>
<dbReference type="Proteomes" id="UP000238375">
    <property type="component" value="Unassembled WGS sequence"/>
</dbReference>
<dbReference type="NCBIfam" id="TIGR00693">
    <property type="entry name" value="thiE"/>
    <property type="match status" value="1"/>
</dbReference>
<evidence type="ECO:0000256" key="8">
    <source>
        <dbReference type="ARBA" id="ARBA00047883"/>
    </source>
</evidence>
<dbReference type="NCBIfam" id="NF000736">
    <property type="entry name" value="PRK00043.2-3"/>
    <property type="match status" value="1"/>
</dbReference>
<comment type="caution">
    <text evidence="13">The sequence shown here is derived from an EMBL/GenBank/DDBJ whole genome shotgun (WGS) entry which is preliminary data.</text>
</comment>
<feature type="binding site" evidence="9">
    <location>
        <begin position="32"/>
        <end position="36"/>
    </location>
    <ligand>
        <name>4-amino-2-methyl-5-(diphosphooxymethyl)pyrimidine</name>
        <dbReference type="ChEBI" id="CHEBI:57841"/>
    </ligand>
</feature>
<dbReference type="Gene3D" id="3.20.20.70">
    <property type="entry name" value="Aldolase class I"/>
    <property type="match status" value="1"/>
</dbReference>
<dbReference type="RefSeq" id="WP_106136008.1">
    <property type="nucleotide sequence ID" value="NZ_PVTE01000001.1"/>
</dbReference>
<comment type="cofactor">
    <cofactor evidence="9">
        <name>Mg(2+)</name>
        <dbReference type="ChEBI" id="CHEBI:18420"/>
    </cofactor>
    <text evidence="9">Binds 1 Mg(2+) ion per subunit.</text>
</comment>
<feature type="binding site" evidence="9">
    <location>
        <position position="84"/>
    </location>
    <ligand>
        <name>Mg(2+)</name>
        <dbReference type="ChEBI" id="CHEBI:18420"/>
    </ligand>
</feature>
<dbReference type="CDD" id="cd00564">
    <property type="entry name" value="TMP_TenI"/>
    <property type="match status" value="1"/>
</dbReference>
<comment type="caution">
    <text evidence="9">Lacks conserved residue(s) required for the propagation of feature annotation.</text>
</comment>
<dbReference type="GO" id="GO:0009228">
    <property type="term" value="P:thiamine biosynthetic process"/>
    <property type="evidence" value="ECO:0007669"/>
    <property type="project" value="UniProtKB-KW"/>
</dbReference>
<comment type="catalytic activity">
    <reaction evidence="6 9 10">
        <text>4-methyl-5-(2-phosphooxyethyl)-thiazole + 4-amino-2-methyl-5-(diphosphooxymethyl)pyrimidine + H(+) = thiamine phosphate + diphosphate</text>
        <dbReference type="Rhea" id="RHEA:22328"/>
        <dbReference type="ChEBI" id="CHEBI:15378"/>
        <dbReference type="ChEBI" id="CHEBI:33019"/>
        <dbReference type="ChEBI" id="CHEBI:37575"/>
        <dbReference type="ChEBI" id="CHEBI:57841"/>
        <dbReference type="ChEBI" id="CHEBI:58296"/>
        <dbReference type="EC" id="2.5.1.3"/>
    </reaction>
</comment>
<keyword evidence="3 9" id="KW-0479">Metal-binding</keyword>
<evidence type="ECO:0000256" key="4">
    <source>
        <dbReference type="ARBA" id="ARBA00022842"/>
    </source>
</evidence>
<feature type="binding site" evidence="9">
    <location>
        <position position="64"/>
    </location>
    <ligand>
        <name>4-amino-2-methyl-5-(diphosphooxymethyl)pyrimidine</name>
        <dbReference type="ChEBI" id="CHEBI:57841"/>
    </ligand>
</feature>
<comment type="catalytic activity">
    <reaction evidence="7 9 10">
        <text>2-(2-carboxy-4-methylthiazol-5-yl)ethyl phosphate + 4-amino-2-methyl-5-(diphosphooxymethyl)pyrimidine + 2 H(+) = thiamine phosphate + CO2 + diphosphate</text>
        <dbReference type="Rhea" id="RHEA:47848"/>
        <dbReference type="ChEBI" id="CHEBI:15378"/>
        <dbReference type="ChEBI" id="CHEBI:16526"/>
        <dbReference type="ChEBI" id="CHEBI:33019"/>
        <dbReference type="ChEBI" id="CHEBI:37575"/>
        <dbReference type="ChEBI" id="CHEBI:57841"/>
        <dbReference type="ChEBI" id="CHEBI:62890"/>
        <dbReference type="EC" id="2.5.1.3"/>
    </reaction>
</comment>
<feature type="binding site" evidence="9">
    <location>
        <begin position="129"/>
        <end position="131"/>
    </location>
    <ligand>
        <name>2-[(2R,5Z)-2-carboxy-4-methylthiazol-5(2H)-ylidene]ethyl phosphate</name>
        <dbReference type="ChEBI" id="CHEBI:62899"/>
    </ligand>
</feature>
<evidence type="ECO:0000256" key="10">
    <source>
        <dbReference type="RuleBase" id="RU003826"/>
    </source>
</evidence>
<name>A0A2T0TNI3_9BACT</name>
<comment type="function">
    <text evidence="9">Condenses 4-methyl-5-(beta-hydroxyethyl)thiazole monophosphate (THZ-P) and 2-methyl-4-amino-5-hydroxymethyl pyrimidine pyrophosphate (HMP-PP) to form thiamine monophosphate (TMP).</text>
</comment>